<dbReference type="PANTHER" id="PTHR46401">
    <property type="entry name" value="GLYCOSYLTRANSFERASE WBBK-RELATED"/>
    <property type="match status" value="1"/>
</dbReference>
<dbReference type="Proteomes" id="UP000186868">
    <property type="component" value="Unassembled WGS sequence"/>
</dbReference>
<protein>
    <recommendedName>
        <fullName evidence="2">Glycosyl transferase family 1 domain-containing protein</fullName>
    </recommendedName>
</protein>
<dbReference type="Pfam" id="PF00534">
    <property type="entry name" value="Glycos_transf_1"/>
    <property type="match status" value="1"/>
</dbReference>
<dbReference type="PANTHER" id="PTHR46401:SF2">
    <property type="entry name" value="GLYCOSYLTRANSFERASE WBBK-RELATED"/>
    <property type="match status" value="1"/>
</dbReference>
<keyword evidence="1" id="KW-0808">Transferase</keyword>
<dbReference type="STRING" id="1921803.NIES593_09400"/>
<dbReference type="AlphaFoldDB" id="A0A1U7HJT8"/>
<name>A0A1U7HJT8_9CYAN</name>
<keyword evidence="4" id="KW-1185">Reference proteome</keyword>
<dbReference type="GO" id="GO:0009103">
    <property type="term" value="P:lipopolysaccharide biosynthetic process"/>
    <property type="evidence" value="ECO:0007669"/>
    <property type="project" value="TreeGrafter"/>
</dbReference>
<dbReference type="Gene3D" id="3.40.50.2000">
    <property type="entry name" value="Glycogen Phosphorylase B"/>
    <property type="match status" value="1"/>
</dbReference>
<evidence type="ECO:0000256" key="1">
    <source>
        <dbReference type="ARBA" id="ARBA00022679"/>
    </source>
</evidence>
<dbReference type="InterPro" id="IPR001296">
    <property type="entry name" value="Glyco_trans_1"/>
</dbReference>
<dbReference type="OrthoDB" id="529910at2"/>
<organism evidence="3 4">
    <name type="scientific">Hydrococcus rivularis NIES-593</name>
    <dbReference type="NCBI Taxonomy" id="1921803"/>
    <lineage>
        <taxon>Bacteria</taxon>
        <taxon>Bacillati</taxon>
        <taxon>Cyanobacteriota</taxon>
        <taxon>Cyanophyceae</taxon>
        <taxon>Pleurocapsales</taxon>
        <taxon>Hydrococcaceae</taxon>
        <taxon>Hydrococcus</taxon>
    </lineage>
</organism>
<reference evidence="3 4" key="1">
    <citation type="submission" date="2016-11" db="EMBL/GenBank/DDBJ databases">
        <title>Draft Genome Sequences of Nine Cyanobacterial Strains from Diverse Habitats.</title>
        <authorList>
            <person name="Zhu T."/>
            <person name="Hou S."/>
            <person name="Lu X."/>
            <person name="Hess W.R."/>
        </authorList>
    </citation>
    <scope>NUCLEOTIDE SEQUENCE [LARGE SCALE GENOMIC DNA]</scope>
    <source>
        <strain evidence="3 4">NIES-593</strain>
    </source>
</reference>
<feature type="domain" description="Glycosyl transferase family 1" evidence="2">
    <location>
        <begin position="219"/>
        <end position="381"/>
    </location>
</feature>
<dbReference type="SUPFAM" id="SSF53756">
    <property type="entry name" value="UDP-Glycosyltransferase/glycogen phosphorylase"/>
    <property type="match status" value="1"/>
</dbReference>
<dbReference type="EMBL" id="MRCB01000008">
    <property type="protein sequence ID" value="OKH23856.1"/>
    <property type="molecule type" value="Genomic_DNA"/>
</dbReference>
<evidence type="ECO:0000259" key="2">
    <source>
        <dbReference type="Pfam" id="PF00534"/>
    </source>
</evidence>
<evidence type="ECO:0000313" key="3">
    <source>
        <dbReference type="EMBL" id="OKH23856.1"/>
    </source>
</evidence>
<proteinExistence type="predicted"/>
<accession>A0A1U7HJT8</accession>
<gene>
    <name evidence="3" type="ORF">NIES593_09400</name>
</gene>
<comment type="caution">
    <text evidence="3">The sequence shown here is derived from an EMBL/GenBank/DDBJ whole genome shotgun (WGS) entry which is preliminary data.</text>
</comment>
<evidence type="ECO:0000313" key="4">
    <source>
        <dbReference type="Proteomes" id="UP000186868"/>
    </source>
</evidence>
<dbReference type="GO" id="GO:0016757">
    <property type="term" value="F:glycosyltransferase activity"/>
    <property type="evidence" value="ECO:0007669"/>
    <property type="project" value="InterPro"/>
</dbReference>
<sequence>MKIGYLQIGSSEHGVCRYGNLLAREAQKRKNLNVTEVNITLKRDWKHNRAILTDAAKQLSAADVVHFQYSLGNNKNLWGQSWLKLYSLWVFVSHCSSPLVVTLHDIYPLPSFSTEAFNFINRWFQPTVSTTTEKNAVASSVASTLKKIKLSNPISKLFATLRRISGANLEAFTLRWLLSRVELVFVCSEVEAQRLKAIVNNNKTRIVPIYVEERSITIDRQKARELLRLDKNQKIITLLGFIHPRKGHQLIVEAMSKLPADVIAIFAGSTSPDPYSQAYLEQLFRLAKASGVECRLRVTGYLSEEELELYLLATDLAVCPFQNLSASASLSTWISVARPILAFDLPQIAEYNKLEPGAIKTFSPYTSDALVDAIANFLNANHDEIEPAVDRLRTKLSVTTIFDRLLTYYDNFAKKYELLELSTNL</sequence>
<dbReference type="RefSeq" id="WP_073599324.1">
    <property type="nucleotide sequence ID" value="NZ_MRCB01000008.1"/>
</dbReference>